<comment type="similarity">
    <text evidence="1">Belongs to the membrane fusion protein (MFP) (TC 8.A.1) family.</text>
</comment>
<dbReference type="InterPro" id="IPR050393">
    <property type="entry name" value="MFP_Efflux_Pump"/>
</dbReference>
<feature type="domain" description="Multidrug resistance protein MdtA-like barrel-sandwich hybrid" evidence="3">
    <location>
        <begin position="66"/>
        <end position="176"/>
    </location>
</feature>
<dbReference type="OrthoDB" id="286173at2"/>
<feature type="transmembrane region" description="Helical" evidence="2">
    <location>
        <begin position="27"/>
        <end position="49"/>
    </location>
</feature>
<proteinExistence type="inferred from homology"/>
<keyword evidence="2" id="KW-0812">Transmembrane</keyword>
<dbReference type="Pfam" id="PF25917">
    <property type="entry name" value="BSH_RND"/>
    <property type="match status" value="1"/>
</dbReference>
<evidence type="ECO:0000256" key="2">
    <source>
        <dbReference type="SAM" id="Phobius"/>
    </source>
</evidence>
<sequence>MDLLLILTYTALCIAIFKIFKIPLNKWSVPTAILGGIILIGGLIFTMNYNHPFSEISREYYVTTPIVPAVNGTVIEVPVKPNQLLKKGDVLFKLDPKKFRNKIASIEANLTVAESDFKRAKALYRKGIGKQRDVDLTRAQVDDLTAKREIALYDLDSTVVRAPTDGYVVQQALRPGMRAVSLPLRPVMVFKHKGEKMLVGWYRQNSMLRLEKGSKAEVIFDGLPGKVFSAIVIGAIPAIPEGQIQASGTLISVQSARVPGRIAVLFEIDDPRFDQYSDVMMGGAYGQTAIYSTHFEHVAIMRKILLRMASWMNYFFPFH</sequence>
<dbReference type="SUPFAM" id="SSF111369">
    <property type="entry name" value="HlyD-like secretion proteins"/>
    <property type="match status" value="1"/>
</dbReference>
<name>A0A330LJX4_9GAMM</name>
<gene>
    <name evidence="4" type="primary">yiaV</name>
    <name evidence="4" type="ORF">MORIYA_0702</name>
</gene>
<keyword evidence="5" id="KW-1185">Reference proteome</keyword>
<evidence type="ECO:0000313" key="4">
    <source>
        <dbReference type="EMBL" id="SQD77180.1"/>
    </source>
</evidence>
<evidence type="ECO:0000313" key="5">
    <source>
        <dbReference type="Proteomes" id="UP000250163"/>
    </source>
</evidence>
<reference evidence="5" key="1">
    <citation type="submission" date="2018-05" db="EMBL/GenBank/DDBJ databases">
        <authorList>
            <person name="Cea G.-C."/>
            <person name="William W."/>
        </authorList>
    </citation>
    <scope>NUCLEOTIDE SEQUENCE [LARGE SCALE GENOMIC DNA]</scope>
    <source>
        <strain evidence="5">DB21MT 5</strain>
    </source>
</reference>
<dbReference type="Gene3D" id="2.40.50.100">
    <property type="match status" value="1"/>
</dbReference>
<accession>A0A330LJX4</accession>
<dbReference type="RefSeq" id="WP_112712694.1">
    <property type="nucleotide sequence ID" value="NZ_LS483250.1"/>
</dbReference>
<dbReference type="KEGG" id="mya:MORIYA_0702"/>
<dbReference type="InterPro" id="IPR058625">
    <property type="entry name" value="MdtA-like_BSH"/>
</dbReference>
<dbReference type="Proteomes" id="UP000250163">
    <property type="component" value="Chromosome MORIYA"/>
</dbReference>
<dbReference type="PANTHER" id="PTHR30367:SF1">
    <property type="entry name" value="MULTIDRUG RESISTANCE PROTEIN MDTN"/>
    <property type="match status" value="1"/>
</dbReference>
<keyword evidence="2" id="KW-0472">Membrane</keyword>
<organism evidence="4 5">
    <name type="scientific">Moritella yayanosii</name>
    <dbReference type="NCBI Taxonomy" id="69539"/>
    <lineage>
        <taxon>Bacteria</taxon>
        <taxon>Pseudomonadati</taxon>
        <taxon>Pseudomonadota</taxon>
        <taxon>Gammaproteobacteria</taxon>
        <taxon>Alteromonadales</taxon>
        <taxon>Moritellaceae</taxon>
        <taxon>Moritella</taxon>
    </lineage>
</organism>
<evidence type="ECO:0000259" key="3">
    <source>
        <dbReference type="Pfam" id="PF25917"/>
    </source>
</evidence>
<dbReference type="EMBL" id="LS483250">
    <property type="protein sequence ID" value="SQD77180.1"/>
    <property type="molecule type" value="Genomic_DNA"/>
</dbReference>
<dbReference type="PANTHER" id="PTHR30367">
    <property type="entry name" value="P-HYDROXYBENZOIC ACID EFFLUX PUMP SUBUNIT AAEA-RELATED"/>
    <property type="match status" value="1"/>
</dbReference>
<evidence type="ECO:0000256" key="1">
    <source>
        <dbReference type="ARBA" id="ARBA00009477"/>
    </source>
</evidence>
<dbReference type="Gene3D" id="1.10.287.470">
    <property type="entry name" value="Helix hairpin bin"/>
    <property type="match status" value="1"/>
</dbReference>
<keyword evidence="2" id="KW-1133">Transmembrane helix</keyword>
<dbReference type="AlphaFoldDB" id="A0A330LJX4"/>
<protein>
    <submittedName>
        <fullName evidence="4">Membrane fusion protein (MFP) component of efflux pump, signal anchor</fullName>
    </submittedName>
</protein>